<reference evidence="1 2" key="1">
    <citation type="journal article" date="2024" name="Int. J. Syst. Evol. Microbiol.">
        <title>Clostridium omnivorum sp. nov., isolated from anoxic soil under the treatment of reductive soil disinfestation.</title>
        <authorList>
            <person name="Ueki A."/>
            <person name="Tonouchi A."/>
            <person name="Kaku N."/>
            <person name="Honma S."/>
            <person name="Ueki K."/>
        </authorList>
    </citation>
    <scope>NUCLEOTIDE SEQUENCE [LARGE SCALE GENOMIC DNA]</scope>
    <source>
        <strain evidence="1 2">E14</strain>
    </source>
</reference>
<dbReference type="Proteomes" id="UP001208567">
    <property type="component" value="Unassembled WGS sequence"/>
</dbReference>
<accession>A0ABQ5N815</accession>
<name>A0ABQ5N815_9CLOT</name>
<evidence type="ECO:0000313" key="1">
    <source>
        <dbReference type="EMBL" id="GLC31346.1"/>
    </source>
</evidence>
<gene>
    <name evidence="1" type="ORF">bsdE14_27560</name>
</gene>
<proteinExistence type="predicted"/>
<sequence>MFDKVDMRHIIAIIWVVCFALLWIVFAKALPYKAMNSDLTTLEQNIKNKNWKQADRNMKSLKATHDKYRKIIQMNNATEIYTNFEAVFGQLEVTLENKQDSAIEYVGALKESLKLVAKAFSGP</sequence>
<organism evidence="1 2">
    <name type="scientific">Clostridium omnivorum</name>
    <dbReference type="NCBI Taxonomy" id="1604902"/>
    <lineage>
        <taxon>Bacteria</taxon>
        <taxon>Bacillati</taxon>
        <taxon>Bacillota</taxon>
        <taxon>Clostridia</taxon>
        <taxon>Eubacteriales</taxon>
        <taxon>Clostridiaceae</taxon>
        <taxon>Clostridium</taxon>
    </lineage>
</organism>
<evidence type="ECO:0008006" key="3">
    <source>
        <dbReference type="Google" id="ProtNLM"/>
    </source>
</evidence>
<evidence type="ECO:0000313" key="2">
    <source>
        <dbReference type="Proteomes" id="UP001208567"/>
    </source>
</evidence>
<dbReference type="EMBL" id="BRXR01000001">
    <property type="protein sequence ID" value="GLC31346.1"/>
    <property type="molecule type" value="Genomic_DNA"/>
</dbReference>
<protein>
    <recommendedName>
        <fullName evidence="3">DUF4363 family protein</fullName>
    </recommendedName>
</protein>
<dbReference type="RefSeq" id="WP_264850629.1">
    <property type="nucleotide sequence ID" value="NZ_BRXR01000001.1"/>
</dbReference>
<comment type="caution">
    <text evidence="1">The sequence shown here is derived from an EMBL/GenBank/DDBJ whole genome shotgun (WGS) entry which is preliminary data.</text>
</comment>
<keyword evidence="2" id="KW-1185">Reference proteome</keyword>